<dbReference type="EMBL" id="DS231698">
    <property type="protein sequence ID" value="KNA99962.1"/>
    <property type="molecule type" value="Genomic_DNA"/>
</dbReference>
<feature type="region of interest" description="Disordered" evidence="2">
    <location>
        <begin position="586"/>
        <end position="674"/>
    </location>
</feature>
<reference evidence="4" key="1">
    <citation type="submission" date="2007-04" db="EMBL/GenBank/DDBJ databases">
        <authorList>
            <consortium name="The Broad Institute Genome Sequencing Platform"/>
            <person name="Birren B."/>
            <person name="Lander E."/>
            <person name="Galagan J."/>
            <person name="Nusbaum C."/>
            <person name="Devon K."/>
            <person name="Ma L.-J."/>
            <person name="Jaffe D."/>
            <person name="Butler J."/>
            <person name="Alvarez P."/>
            <person name="Gnerre S."/>
            <person name="Grabherr M."/>
            <person name="Kleber M."/>
            <person name="Mauceli E."/>
            <person name="Brockman W."/>
            <person name="MacCallum I.A."/>
            <person name="Young S."/>
            <person name="LaButti K."/>
            <person name="DeCaprio D."/>
            <person name="Crawford M."/>
            <person name="Koehrsen M."/>
            <person name="Engels R."/>
            <person name="Montgomery P."/>
            <person name="Pearson M."/>
            <person name="Howarth C."/>
            <person name="Larson L."/>
            <person name="White J."/>
            <person name="O'Leary S."/>
            <person name="Kodira C."/>
            <person name="Zeng Q."/>
            <person name="Yandava C."/>
            <person name="Alvarado L."/>
            <person name="Kistler C."/>
            <person name="Shim W.-B."/>
            <person name="Kang S."/>
            <person name="Woloshuk C."/>
        </authorList>
    </citation>
    <scope>NUCLEOTIDE SEQUENCE</scope>
    <source>
        <strain evidence="4">4287</strain>
    </source>
</reference>
<proteinExistence type="predicted"/>
<dbReference type="Pfam" id="PF06428">
    <property type="entry name" value="Sec2p"/>
    <property type="match status" value="1"/>
</dbReference>
<dbReference type="RefSeq" id="XP_018238008.1">
    <property type="nucleotide sequence ID" value="XM_018381497.1"/>
</dbReference>
<dbReference type="AlphaFoldDB" id="A0A0J9UM24"/>
<dbReference type="Pfam" id="PF25555">
    <property type="entry name" value="RAB3A-like_C"/>
    <property type="match status" value="1"/>
</dbReference>
<dbReference type="CDD" id="cd21044">
    <property type="entry name" value="Rab11BD_RAB3IP_like"/>
    <property type="match status" value="1"/>
</dbReference>
<dbReference type="InterPro" id="IPR009449">
    <property type="entry name" value="Sec2_N"/>
</dbReference>
<feature type="compositionally biased region" description="Low complexity" evidence="2">
    <location>
        <begin position="400"/>
        <end position="415"/>
    </location>
</feature>
<dbReference type="SUPFAM" id="SSF144284">
    <property type="entry name" value="Sec2 N-terminal region"/>
    <property type="match status" value="1"/>
</dbReference>
<feature type="compositionally biased region" description="Polar residues" evidence="2">
    <location>
        <begin position="278"/>
        <end position="287"/>
    </location>
</feature>
<feature type="domain" description="GDP/GTP exchange factor Sec2 N-terminal" evidence="3">
    <location>
        <begin position="128"/>
        <end position="270"/>
    </location>
</feature>
<gene>
    <name evidence="4" type="ORF">FOXG_03669</name>
</gene>
<dbReference type="VEuPathDB" id="FungiDB:FOXG_03669"/>
<organism evidence="4 5">
    <name type="scientific">Fusarium oxysporum f. sp. lycopersici (strain 4287 / CBS 123668 / FGSC 9935 / NRRL 34936)</name>
    <name type="common">Fusarium vascular wilt of tomato</name>
    <dbReference type="NCBI Taxonomy" id="426428"/>
    <lineage>
        <taxon>Eukaryota</taxon>
        <taxon>Fungi</taxon>
        <taxon>Dikarya</taxon>
        <taxon>Ascomycota</taxon>
        <taxon>Pezizomycotina</taxon>
        <taxon>Sordariomycetes</taxon>
        <taxon>Hypocreomycetidae</taxon>
        <taxon>Hypocreales</taxon>
        <taxon>Nectriaceae</taxon>
        <taxon>Fusarium</taxon>
        <taxon>Fusarium oxysporum species complex</taxon>
    </lineage>
</organism>
<sequence length="674" mass="73401">MDSFIPMSAAAAAGWGQPLATKSPASRRSLGHFRSLSSIAATPSYHPRTPSLTPDHTPIKSSSSTHLPIVSPNPPTDFGDEMSTIPDPRSRAMSPADDSGVATPSHHPDLNDEVATLSNKLINAINHQTVLDDSLSAARHELDAARERIRMLETQNASQREMLAGDVWVRKHTVEDEKKVWQAKVAAERQKRLDTELEKKKIEQELENLTAALFEEANKMVIAAKEEAKADHEALQRKNDQLKSQLADTESILKSQQEQLVELKHVMEHMASERGDHNNPTAPSSPGLTKPDTRDDLRSSTEEPAASLWSASVEPAHPTSFSHLLQPVLRTDLSSYDDFLILARTSRNRPGSRVSSGSVGALNALTGFGLGGSISSAHPSNASTTSLGTPIAGAGSAPQSPNTPASTVSAASNASATPLPSLKETKFYKRVLAEDIEPTLRLDMAPGLSWLARRSVIAAIADGSLVVEPVPTTGSLVALTKPQFYPCALCGDSRKDPQYLRNHRFRTSETDSAQRHPLCKYCLTRVRSTCDFLGFLRMVKDGHWRADNEDHEKAAWEESVRLREQMFWSRIGGGVIPCIPAPLSVDMEKSPRNSHDGSVRSDHLEVPGFQTPPMTIERTRSDTTKSGPIEEPHTPPMQTDGARSVRSSVQSLDVKSNSGSEETKRLSITIPTTD</sequence>
<dbReference type="GeneID" id="28945779"/>
<evidence type="ECO:0000313" key="4">
    <source>
        <dbReference type="EMBL" id="KNA99962.1"/>
    </source>
</evidence>
<feature type="compositionally biased region" description="Basic and acidic residues" evidence="2">
    <location>
        <begin position="586"/>
        <end position="605"/>
    </location>
</feature>
<evidence type="ECO:0000256" key="2">
    <source>
        <dbReference type="SAM" id="MobiDB-lite"/>
    </source>
</evidence>
<evidence type="ECO:0000256" key="1">
    <source>
        <dbReference type="ARBA" id="ARBA00023054"/>
    </source>
</evidence>
<dbReference type="OrthoDB" id="1748564at2759"/>
<dbReference type="GO" id="GO:0051286">
    <property type="term" value="C:cell tip"/>
    <property type="evidence" value="ECO:0007669"/>
    <property type="project" value="TreeGrafter"/>
</dbReference>
<dbReference type="GO" id="GO:0070319">
    <property type="term" value="C:Golgi to plasma membrane transport vesicle"/>
    <property type="evidence" value="ECO:0007669"/>
    <property type="project" value="TreeGrafter"/>
</dbReference>
<name>A0A0J9UM24_FUSO4</name>
<reference evidence="4" key="2">
    <citation type="journal article" date="2010" name="Nature">
        <title>Comparative genomics reveals mobile pathogenicity chromosomes in Fusarium.</title>
        <authorList>
            <person name="Ma L.J."/>
            <person name="van der Does H.C."/>
            <person name="Borkovich K.A."/>
            <person name="Coleman J.J."/>
            <person name="Daboussi M.J."/>
            <person name="Di Pietro A."/>
            <person name="Dufresne M."/>
            <person name="Freitag M."/>
            <person name="Grabherr M."/>
            <person name="Henrissat B."/>
            <person name="Houterman P.M."/>
            <person name="Kang S."/>
            <person name="Shim W.B."/>
            <person name="Woloshuk C."/>
            <person name="Xie X."/>
            <person name="Xu J.R."/>
            <person name="Antoniw J."/>
            <person name="Baker S.E."/>
            <person name="Bluhm B.H."/>
            <person name="Breakspear A."/>
            <person name="Brown D.W."/>
            <person name="Butchko R.A."/>
            <person name="Chapman S."/>
            <person name="Coulson R."/>
            <person name="Coutinho P.M."/>
            <person name="Danchin E.G."/>
            <person name="Diener A."/>
            <person name="Gale L.R."/>
            <person name="Gardiner D.M."/>
            <person name="Goff S."/>
            <person name="Hammond-Kosack K.E."/>
            <person name="Hilburn K."/>
            <person name="Hua-Van A."/>
            <person name="Jonkers W."/>
            <person name="Kazan K."/>
            <person name="Kodira C.D."/>
            <person name="Koehrsen M."/>
            <person name="Kumar L."/>
            <person name="Lee Y.H."/>
            <person name="Li L."/>
            <person name="Manners J.M."/>
            <person name="Miranda-Saavedra D."/>
            <person name="Mukherjee M."/>
            <person name="Park G."/>
            <person name="Park J."/>
            <person name="Park S.Y."/>
            <person name="Proctor R.H."/>
            <person name="Regev A."/>
            <person name="Ruiz-Roldan M.C."/>
            <person name="Sain D."/>
            <person name="Sakthikumar S."/>
            <person name="Sykes S."/>
            <person name="Schwartz D.C."/>
            <person name="Turgeon B.G."/>
            <person name="Wapinski I."/>
            <person name="Yoder O."/>
            <person name="Young S."/>
            <person name="Zeng Q."/>
            <person name="Zhou S."/>
            <person name="Galagan J."/>
            <person name="Cuomo C.A."/>
            <person name="Kistler H.C."/>
            <person name="Rep M."/>
        </authorList>
    </citation>
    <scope>NUCLEOTIDE SEQUENCE [LARGE SCALE GENOMIC DNA]</scope>
    <source>
        <strain evidence="4">4287</strain>
    </source>
</reference>
<dbReference type="KEGG" id="fox:FOXG_03669"/>
<evidence type="ECO:0000313" key="5">
    <source>
        <dbReference type="Proteomes" id="UP000009097"/>
    </source>
</evidence>
<feature type="compositionally biased region" description="Polar residues" evidence="2">
    <location>
        <begin position="50"/>
        <end position="66"/>
    </location>
</feature>
<feature type="compositionally biased region" description="Basic and acidic residues" evidence="2">
    <location>
        <begin position="617"/>
        <end position="633"/>
    </location>
</feature>
<feature type="region of interest" description="Disordered" evidence="2">
    <location>
        <begin position="37"/>
        <end position="111"/>
    </location>
</feature>
<keyword evidence="1" id="KW-0175">Coiled coil</keyword>
<dbReference type="PANTHER" id="PTHR14430:SF0">
    <property type="entry name" value="SEC2P DOMAIN-CONTAINING PROTEIN"/>
    <property type="match status" value="1"/>
</dbReference>
<dbReference type="Proteomes" id="UP000009097">
    <property type="component" value="Unassembled WGS sequence"/>
</dbReference>
<dbReference type="InterPro" id="IPR040351">
    <property type="entry name" value="RAB3IL/RAB3IP/Sec2"/>
</dbReference>
<feature type="region of interest" description="Disordered" evidence="2">
    <location>
        <begin position="272"/>
        <end position="311"/>
    </location>
</feature>
<dbReference type="Gene3D" id="6.10.140.910">
    <property type="match status" value="1"/>
</dbReference>
<feature type="region of interest" description="Disordered" evidence="2">
    <location>
        <begin position="378"/>
        <end position="415"/>
    </location>
</feature>
<dbReference type="GO" id="GO:0006887">
    <property type="term" value="P:exocytosis"/>
    <property type="evidence" value="ECO:0007669"/>
    <property type="project" value="TreeGrafter"/>
</dbReference>
<dbReference type="GO" id="GO:0005085">
    <property type="term" value="F:guanyl-nucleotide exchange factor activity"/>
    <property type="evidence" value="ECO:0007669"/>
    <property type="project" value="InterPro"/>
</dbReference>
<dbReference type="PANTHER" id="PTHR14430">
    <property type="entry name" value="RABIN3-RELATED"/>
    <property type="match status" value="1"/>
</dbReference>
<accession>A0A0J9UM24</accession>
<feature type="compositionally biased region" description="Polar residues" evidence="2">
    <location>
        <begin position="378"/>
        <end position="388"/>
    </location>
</feature>
<feature type="compositionally biased region" description="Polar residues" evidence="2">
    <location>
        <begin position="645"/>
        <end position="660"/>
    </location>
</feature>
<evidence type="ECO:0000259" key="3">
    <source>
        <dbReference type="Pfam" id="PF06428"/>
    </source>
</evidence>
<feature type="compositionally biased region" description="Basic and acidic residues" evidence="2">
    <location>
        <begin position="291"/>
        <end position="301"/>
    </location>
</feature>
<protein>
    <recommendedName>
        <fullName evidence="3">GDP/GTP exchange factor Sec2 N-terminal domain-containing protein</fullName>
    </recommendedName>
</protein>